<accession>I0WFE0</accession>
<dbReference type="AlphaFoldDB" id="I0WFE0"/>
<reference evidence="2 3" key="1">
    <citation type="journal article" date="2012" name="J. Bacteriol.">
        <title>Genome Sequence of the Halotolerant Bacterium Imtechella halotolerans K1T.</title>
        <authorList>
            <person name="Kumar S."/>
            <person name="Vikram S."/>
            <person name="Subramanian S."/>
            <person name="Raghava G.P."/>
            <person name="Pinnaka A.K."/>
        </authorList>
    </citation>
    <scope>NUCLEOTIDE SEQUENCE [LARGE SCALE GENOMIC DNA]</scope>
    <source>
        <strain evidence="2 3">K1</strain>
    </source>
</reference>
<dbReference type="OrthoDB" id="1376285at2"/>
<keyword evidence="3" id="KW-1185">Reference proteome</keyword>
<dbReference type="EMBL" id="AJJU01000007">
    <property type="protein sequence ID" value="EID75106.1"/>
    <property type="molecule type" value="Genomic_DNA"/>
</dbReference>
<name>I0WFE0_9FLAO</name>
<dbReference type="RefSeq" id="WP_008238930.1">
    <property type="nucleotide sequence ID" value="NZ_AJJU01000007.1"/>
</dbReference>
<proteinExistence type="predicted"/>
<feature type="signal peptide" evidence="1">
    <location>
        <begin position="1"/>
        <end position="21"/>
    </location>
</feature>
<keyword evidence="1" id="KW-0732">Signal</keyword>
<protein>
    <recommendedName>
        <fullName evidence="4">TonB C-terminal domain-containing protein</fullName>
    </recommendedName>
</protein>
<feature type="chain" id="PRO_5003636091" description="TonB C-terminal domain-containing protein" evidence="1">
    <location>
        <begin position="22"/>
        <end position="116"/>
    </location>
</feature>
<sequence length="116" mass="13073">MKNLSVWLFAMAFTIVSSVSAYNSTSVVELPSTIAQLVTKEIGKTLANHPIELGNRDEIIANVTFTVNKENEIVVLSVDSNCKDTCQYIKQRLNYHKLPVTGLERDRKYKVTVKLQ</sequence>
<evidence type="ECO:0008006" key="4">
    <source>
        <dbReference type="Google" id="ProtNLM"/>
    </source>
</evidence>
<dbReference type="Proteomes" id="UP000005938">
    <property type="component" value="Unassembled WGS sequence"/>
</dbReference>
<evidence type="ECO:0000313" key="2">
    <source>
        <dbReference type="EMBL" id="EID75106.1"/>
    </source>
</evidence>
<evidence type="ECO:0000313" key="3">
    <source>
        <dbReference type="Proteomes" id="UP000005938"/>
    </source>
</evidence>
<evidence type="ECO:0000256" key="1">
    <source>
        <dbReference type="SAM" id="SignalP"/>
    </source>
</evidence>
<comment type="caution">
    <text evidence="2">The sequence shown here is derived from an EMBL/GenBank/DDBJ whole genome shotgun (WGS) entry which is preliminary data.</text>
</comment>
<organism evidence="2 3">
    <name type="scientific">Imtechella halotolerans K1</name>
    <dbReference type="NCBI Taxonomy" id="946077"/>
    <lineage>
        <taxon>Bacteria</taxon>
        <taxon>Pseudomonadati</taxon>
        <taxon>Bacteroidota</taxon>
        <taxon>Flavobacteriia</taxon>
        <taxon>Flavobacteriales</taxon>
        <taxon>Flavobacteriaceae</taxon>
        <taxon>Imtechella</taxon>
    </lineage>
</organism>
<gene>
    <name evidence="2" type="ORF">W5A_07217</name>
</gene>